<name>Q02A33_SOLUE</name>
<accession>Q02A33</accession>
<organism evidence="1">
    <name type="scientific">Solibacter usitatus (strain Ellin6076)</name>
    <dbReference type="NCBI Taxonomy" id="234267"/>
    <lineage>
        <taxon>Bacteria</taxon>
        <taxon>Pseudomonadati</taxon>
        <taxon>Acidobacteriota</taxon>
        <taxon>Terriglobia</taxon>
        <taxon>Bryobacterales</taxon>
        <taxon>Solibacteraceae</taxon>
        <taxon>Candidatus Solibacter</taxon>
    </lineage>
</organism>
<evidence type="ECO:0000313" key="1">
    <source>
        <dbReference type="EMBL" id="ABJ82093.1"/>
    </source>
</evidence>
<dbReference type="HOGENOM" id="CLU_767038_0_0_0"/>
<reference evidence="1" key="1">
    <citation type="submission" date="2006-10" db="EMBL/GenBank/DDBJ databases">
        <title>Complete sequence of Solibacter usitatus Ellin6076.</title>
        <authorList>
            <consortium name="US DOE Joint Genome Institute"/>
            <person name="Copeland A."/>
            <person name="Lucas S."/>
            <person name="Lapidus A."/>
            <person name="Barry K."/>
            <person name="Detter J.C."/>
            <person name="Glavina del Rio T."/>
            <person name="Hammon N."/>
            <person name="Israni S."/>
            <person name="Dalin E."/>
            <person name="Tice H."/>
            <person name="Pitluck S."/>
            <person name="Thompson L.S."/>
            <person name="Brettin T."/>
            <person name="Bruce D."/>
            <person name="Han C."/>
            <person name="Tapia R."/>
            <person name="Gilna P."/>
            <person name="Schmutz J."/>
            <person name="Larimer F."/>
            <person name="Land M."/>
            <person name="Hauser L."/>
            <person name="Kyrpides N."/>
            <person name="Mikhailova N."/>
            <person name="Janssen P.H."/>
            <person name="Kuske C.R."/>
            <person name="Richardson P."/>
        </authorList>
    </citation>
    <scope>NUCLEOTIDE SEQUENCE</scope>
    <source>
        <strain evidence="1">Ellin6076</strain>
    </source>
</reference>
<sequence>MPFSPLQQRAATILLAVAGFIALDGMVFRTGLYTSILEPDSSTGTFELILRREQRAQSSYGSNLIVTLGDSRFAYYPRVANQHAAENGFFFRQAGVAGTDARAWYYMLRDLDPTRRRYRAVVFGVEDYDDEDGAYDVGDDLATLHYCAARLRYSDVIPFARSFDSRPVQWEAFRGSLLRGLVFQRDILAFASHPVKRIEYVQLVNRGFEEWTYGYVDSKKNVVGLKIDWNTLTATMPPGNEAVMDQLTRFVLYRSNPQTGHHAAFRRKWFGRLLDYYSGTPTKMIFIRLPRGPIPRPDYLVHKLSSSIREFASRPNVMLVDEHAFDSLETPELFKDAFHLNDAGCSRLSEMMAREVSRLVR</sequence>
<dbReference type="AlphaFoldDB" id="Q02A33"/>
<proteinExistence type="predicted"/>
<dbReference type="EMBL" id="CP000473">
    <property type="protein sequence ID" value="ABJ82093.1"/>
    <property type="molecule type" value="Genomic_DNA"/>
</dbReference>
<gene>
    <name evidence="1" type="ordered locus">Acid_1099</name>
</gene>
<dbReference type="STRING" id="234267.Acid_1099"/>
<dbReference type="OrthoDB" id="128548at2"/>
<dbReference type="SUPFAM" id="SSF52266">
    <property type="entry name" value="SGNH hydrolase"/>
    <property type="match status" value="1"/>
</dbReference>
<dbReference type="KEGG" id="sus:Acid_1099"/>
<protein>
    <submittedName>
        <fullName evidence="1">Uncharacterized protein</fullName>
    </submittedName>
</protein>
<dbReference type="InParanoid" id="Q02A33"/>